<evidence type="ECO:0000256" key="1">
    <source>
        <dbReference type="ARBA" id="ARBA00004123"/>
    </source>
</evidence>
<keyword evidence="6" id="KW-0539">Nucleus</keyword>
<dbReference type="PROSITE" id="PS50090">
    <property type="entry name" value="MYB_LIKE"/>
    <property type="match status" value="2"/>
</dbReference>
<organism evidence="9">
    <name type="scientific">Melilotus albus</name>
    <name type="common">White sweet clover</name>
    <name type="synonym">Melilotus officinalis subsp. albus</name>
    <dbReference type="NCBI Taxonomy" id="47082"/>
    <lineage>
        <taxon>Eukaryota</taxon>
        <taxon>Viridiplantae</taxon>
        <taxon>Streptophyta</taxon>
        <taxon>Embryophyta</taxon>
        <taxon>Tracheophyta</taxon>
        <taxon>Spermatophyta</taxon>
        <taxon>Magnoliopsida</taxon>
        <taxon>eudicotyledons</taxon>
        <taxon>Gunneridae</taxon>
        <taxon>Pentapetalae</taxon>
        <taxon>rosids</taxon>
        <taxon>fabids</taxon>
        <taxon>Fabales</taxon>
        <taxon>Fabaceae</taxon>
        <taxon>Papilionoideae</taxon>
        <taxon>50 kb inversion clade</taxon>
        <taxon>NPAAA clade</taxon>
        <taxon>Hologalegina</taxon>
        <taxon>IRL clade</taxon>
        <taxon>Trifolieae</taxon>
        <taxon>Melilotus</taxon>
    </lineage>
</organism>
<keyword evidence="3" id="KW-0805">Transcription regulation</keyword>
<keyword evidence="2" id="KW-0677">Repeat</keyword>
<keyword evidence="4" id="KW-0238">DNA-binding</keyword>
<accession>A0A896WDA7</accession>
<dbReference type="SUPFAM" id="SSF46689">
    <property type="entry name" value="Homeodomain-like"/>
    <property type="match status" value="1"/>
</dbReference>
<dbReference type="InterPro" id="IPR009057">
    <property type="entry name" value="Homeodomain-like_sf"/>
</dbReference>
<dbReference type="GO" id="GO:0000978">
    <property type="term" value="F:RNA polymerase II cis-regulatory region sequence-specific DNA binding"/>
    <property type="evidence" value="ECO:0007669"/>
    <property type="project" value="TreeGrafter"/>
</dbReference>
<comment type="subcellular location">
    <subcellularLocation>
        <location evidence="1">Nucleus</location>
    </subcellularLocation>
</comment>
<dbReference type="Pfam" id="PF13921">
    <property type="entry name" value="Myb_DNA-bind_6"/>
    <property type="match status" value="1"/>
</dbReference>
<dbReference type="GO" id="GO:0005634">
    <property type="term" value="C:nucleus"/>
    <property type="evidence" value="ECO:0007669"/>
    <property type="project" value="UniProtKB-SubCell"/>
</dbReference>
<evidence type="ECO:0000313" key="9">
    <source>
        <dbReference type="EMBL" id="QSD99596.1"/>
    </source>
</evidence>
<feature type="domain" description="Myb-like" evidence="7">
    <location>
        <begin position="137"/>
        <end position="187"/>
    </location>
</feature>
<dbReference type="Gene3D" id="1.10.10.60">
    <property type="entry name" value="Homeodomain-like"/>
    <property type="match status" value="2"/>
</dbReference>
<keyword evidence="5" id="KW-0804">Transcription</keyword>
<name>A0A896WDA7_MELAB</name>
<dbReference type="InterPro" id="IPR001005">
    <property type="entry name" value="SANT/Myb"/>
</dbReference>
<dbReference type="EMBL" id="MW302442">
    <property type="protein sequence ID" value="QSD99596.1"/>
    <property type="molecule type" value="Genomic_DNA"/>
</dbReference>
<proteinExistence type="predicted"/>
<dbReference type="CDD" id="cd00167">
    <property type="entry name" value="SANT"/>
    <property type="match status" value="2"/>
</dbReference>
<feature type="domain" description="HTH myb-type" evidence="8">
    <location>
        <begin position="90"/>
        <end position="136"/>
    </location>
</feature>
<dbReference type="GO" id="GO:0000981">
    <property type="term" value="F:DNA-binding transcription factor activity, RNA polymerase II-specific"/>
    <property type="evidence" value="ECO:0007669"/>
    <property type="project" value="TreeGrafter"/>
</dbReference>
<sequence>MSSQKFNNGDMSLFPLAPIPSTHLMDSKAHPLTNPEKGLQILRRSMFQSKVEEDGCFEVQGKNLSLKLGDEVEEKSSVSVKIGYSKLCSRGHWRPIEDAKLKELVAEYGPQNWNLIAEHLEGRSGKSCRLRWFNQLDPRINKKTFSEEEEERLLAAHKMYGNKWAIIARLFPGRTDNAVKNHWHVIMARRHREQCTVYRRRKPVVESLSKGLQLSLSNNAASDSTISSTIDGNAPTCSTNLSLTPSSAKLSPQLFDKLVAPVQNHQDYGSLVGKCRESVVETREMSFDKYFGASKKHEQVEKLKLIEVVDQSNFSDSNSEVSVSESVTTNRSNISISGESENVGVKINMLLPFIDFLGVGAIHT</sequence>
<dbReference type="PROSITE" id="PS51294">
    <property type="entry name" value="HTH_MYB"/>
    <property type="match status" value="2"/>
</dbReference>
<dbReference type="FunFam" id="1.10.10.60:FF:000060">
    <property type="entry name" value="MYB transcription factor"/>
    <property type="match status" value="1"/>
</dbReference>
<dbReference type="InterPro" id="IPR050560">
    <property type="entry name" value="MYB_TF"/>
</dbReference>
<feature type="domain" description="HTH myb-type" evidence="8">
    <location>
        <begin position="137"/>
        <end position="191"/>
    </location>
</feature>
<dbReference type="SMART" id="SM00717">
    <property type="entry name" value="SANT"/>
    <property type="match status" value="2"/>
</dbReference>
<protein>
    <submittedName>
        <fullName evidence="9">MYB family transcription factor</fullName>
    </submittedName>
</protein>
<gene>
    <name evidence="9" type="primary">EVM0037480.1</name>
</gene>
<dbReference type="AlphaFoldDB" id="A0A896WDA7"/>
<evidence type="ECO:0000256" key="2">
    <source>
        <dbReference type="ARBA" id="ARBA00022737"/>
    </source>
</evidence>
<dbReference type="InterPro" id="IPR017930">
    <property type="entry name" value="Myb_dom"/>
</dbReference>
<evidence type="ECO:0000256" key="6">
    <source>
        <dbReference type="ARBA" id="ARBA00023242"/>
    </source>
</evidence>
<evidence type="ECO:0000256" key="5">
    <source>
        <dbReference type="ARBA" id="ARBA00023163"/>
    </source>
</evidence>
<evidence type="ECO:0000259" key="7">
    <source>
        <dbReference type="PROSITE" id="PS50090"/>
    </source>
</evidence>
<dbReference type="PANTHER" id="PTHR45614:SF264">
    <property type="entry name" value="HOMEODOMAIN-RELATED"/>
    <property type="match status" value="1"/>
</dbReference>
<evidence type="ECO:0000256" key="4">
    <source>
        <dbReference type="ARBA" id="ARBA00023125"/>
    </source>
</evidence>
<dbReference type="PANTHER" id="PTHR45614">
    <property type="entry name" value="MYB PROTEIN-RELATED"/>
    <property type="match status" value="1"/>
</dbReference>
<evidence type="ECO:0000256" key="3">
    <source>
        <dbReference type="ARBA" id="ARBA00023015"/>
    </source>
</evidence>
<feature type="domain" description="Myb-like" evidence="7">
    <location>
        <begin position="90"/>
        <end position="136"/>
    </location>
</feature>
<reference evidence="9" key="1">
    <citation type="journal article" name="Plants (Basel)">
        <title>NAC and MYB Families and Lignin Biosynthesis-Related Members Identification and Expression Analysis in Melilotus albus.</title>
        <authorList>
            <person name="Chen L."/>
            <person name="Wu F."/>
            <person name="Zhang J."/>
        </authorList>
    </citation>
    <scope>NUCLEOTIDE SEQUENCE</scope>
</reference>
<evidence type="ECO:0000259" key="8">
    <source>
        <dbReference type="PROSITE" id="PS51294"/>
    </source>
</evidence>